<proteinExistence type="predicted"/>
<protein>
    <submittedName>
        <fullName evidence="1">Uncharacterized protein</fullName>
    </submittedName>
</protein>
<name>G5JUQ1_9STRE</name>
<reference evidence="1 2" key="1">
    <citation type="journal article" date="2014" name="Int. J. Syst. Evol. Microbiol.">
        <title>Phylogenomics and the dynamic genome evolution of the genus Streptococcus.</title>
        <authorList>
            <consortium name="The Broad Institute Genome Sequencing Platform"/>
            <person name="Richards V.P."/>
            <person name="Palmer S.R."/>
            <person name="Pavinski Bitar P.D."/>
            <person name="Qin X."/>
            <person name="Weinstock G.M."/>
            <person name="Highlander S.K."/>
            <person name="Town C.D."/>
            <person name="Burne R.A."/>
            <person name="Stanhope M.J."/>
        </authorList>
    </citation>
    <scope>NUCLEOTIDE SEQUENCE [LARGE SCALE GENOMIC DNA]</scope>
    <source>
        <strain evidence="1 2">NCTC 11558</strain>
    </source>
</reference>
<dbReference type="RefSeq" id="WP_003080580.1">
    <property type="nucleotide sequence ID" value="NZ_AEUW02000001.1"/>
</dbReference>
<dbReference type="STRING" id="764298.STRMA_1041"/>
<comment type="caution">
    <text evidence="1">The sequence shown here is derived from an EMBL/GenBank/DDBJ whole genome shotgun (WGS) entry which is preliminary data.</text>
</comment>
<dbReference type="Proteomes" id="UP000003573">
    <property type="component" value="Unassembled WGS sequence"/>
</dbReference>
<gene>
    <name evidence="1" type="ORF">STRMA_1041</name>
</gene>
<dbReference type="EMBL" id="AEUW02000001">
    <property type="protein sequence ID" value="EHJ52504.1"/>
    <property type="molecule type" value="Genomic_DNA"/>
</dbReference>
<accession>G5JUQ1</accession>
<keyword evidence="2" id="KW-1185">Reference proteome</keyword>
<organism evidence="1 2">
    <name type="scientific">Streptococcus macacae NCTC 11558</name>
    <dbReference type="NCBI Taxonomy" id="764298"/>
    <lineage>
        <taxon>Bacteria</taxon>
        <taxon>Bacillati</taxon>
        <taxon>Bacillota</taxon>
        <taxon>Bacilli</taxon>
        <taxon>Lactobacillales</taxon>
        <taxon>Streptococcaceae</taxon>
        <taxon>Streptococcus</taxon>
    </lineage>
</organism>
<sequence>MAVEIVSVQQEIAASLEQTFDWFYRSENFIASLLVFKSSWRPGDQWQKGAKRDIIMITGWYAK</sequence>
<evidence type="ECO:0000313" key="1">
    <source>
        <dbReference type="EMBL" id="EHJ52504.1"/>
    </source>
</evidence>
<dbReference type="AlphaFoldDB" id="G5JUQ1"/>
<evidence type="ECO:0000313" key="2">
    <source>
        <dbReference type="Proteomes" id="UP000003573"/>
    </source>
</evidence>